<accession>A0A9W9YK87</accession>
<dbReference type="OrthoDB" id="424753at2759"/>
<dbReference type="SMART" id="SM00239">
    <property type="entry name" value="C2"/>
    <property type="match status" value="1"/>
</dbReference>
<sequence length="133" mass="15118">CRTPVCVISVTVKSAGGLQKTSRLSMTPDPFALIKCEGRKVKTSVQKDSLNPQWNTGALFFVRRPQKTRLIIQVWDSNWFWDAFMGQAKIPIDINNRAVTETHQLMGRRRNHQEKMAGAVTVEVKCYQDLLAI</sequence>
<dbReference type="Proteomes" id="UP001163046">
    <property type="component" value="Unassembled WGS sequence"/>
</dbReference>
<proteinExistence type="predicted"/>
<evidence type="ECO:0000313" key="3">
    <source>
        <dbReference type="Proteomes" id="UP001163046"/>
    </source>
</evidence>
<reference evidence="2" key="1">
    <citation type="submission" date="2023-01" db="EMBL/GenBank/DDBJ databases">
        <title>Genome assembly of the deep-sea coral Lophelia pertusa.</title>
        <authorList>
            <person name="Herrera S."/>
            <person name="Cordes E."/>
        </authorList>
    </citation>
    <scope>NUCLEOTIDE SEQUENCE</scope>
    <source>
        <strain evidence="2">USNM1676648</strain>
        <tissue evidence="2">Polyp</tissue>
    </source>
</reference>
<dbReference type="EMBL" id="MU827329">
    <property type="protein sequence ID" value="KAJ7354984.1"/>
    <property type="molecule type" value="Genomic_DNA"/>
</dbReference>
<dbReference type="Pfam" id="PF00168">
    <property type="entry name" value="C2"/>
    <property type="match status" value="1"/>
</dbReference>
<protein>
    <submittedName>
        <fullName evidence="2">Calpain-6</fullName>
    </submittedName>
</protein>
<dbReference type="InterPro" id="IPR045050">
    <property type="entry name" value="Synaptotagmin_plant"/>
</dbReference>
<feature type="non-terminal residue" evidence="2">
    <location>
        <position position="1"/>
    </location>
</feature>
<dbReference type="PANTHER" id="PTHR10774">
    <property type="entry name" value="EXTENDED SYNAPTOTAGMIN-RELATED"/>
    <property type="match status" value="1"/>
</dbReference>
<dbReference type="CDD" id="cd04046">
    <property type="entry name" value="C2_Calpain"/>
    <property type="match status" value="1"/>
</dbReference>
<dbReference type="SUPFAM" id="SSF49562">
    <property type="entry name" value="C2 domain (Calcium/lipid-binding domain, CaLB)"/>
    <property type="match status" value="1"/>
</dbReference>
<dbReference type="InterPro" id="IPR035892">
    <property type="entry name" value="C2_domain_sf"/>
</dbReference>
<gene>
    <name evidence="2" type="primary">CAPN6_2</name>
    <name evidence="2" type="ORF">OS493_028645</name>
</gene>
<keyword evidence="3" id="KW-1185">Reference proteome</keyword>
<dbReference type="GO" id="GO:0008289">
    <property type="term" value="F:lipid binding"/>
    <property type="evidence" value="ECO:0007669"/>
    <property type="project" value="InterPro"/>
</dbReference>
<dbReference type="PROSITE" id="PS50004">
    <property type="entry name" value="C2"/>
    <property type="match status" value="1"/>
</dbReference>
<dbReference type="InterPro" id="IPR000008">
    <property type="entry name" value="C2_dom"/>
</dbReference>
<dbReference type="AlphaFoldDB" id="A0A9W9YK87"/>
<dbReference type="InterPro" id="IPR033884">
    <property type="entry name" value="C2_Calpain"/>
</dbReference>
<evidence type="ECO:0000259" key="1">
    <source>
        <dbReference type="PROSITE" id="PS50004"/>
    </source>
</evidence>
<feature type="domain" description="C2" evidence="1">
    <location>
        <begin position="1"/>
        <end position="106"/>
    </location>
</feature>
<organism evidence="2 3">
    <name type="scientific">Desmophyllum pertusum</name>
    <dbReference type="NCBI Taxonomy" id="174260"/>
    <lineage>
        <taxon>Eukaryota</taxon>
        <taxon>Metazoa</taxon>
        <taxon>Cnidaria</taxon>
        <taxon>Anthozoa</taxon>
        <taxon>Hexacorallia</taxon>
        <taxon>Scleractinia</taxon>
        <taxon>Caryophylliina</taxon>
        <taxon>Caryophylliidae</taxon>
        <taxon>Desmophyllum</taxon>
    </lineage>
</organism>
<comment type="caution">
    <text evidence="2">The sequence shown here is derived from an EMBL/GenBank/DDBJ whole genome shotgun (WGS) entry which is preliminary data.</text>
</comment>
<name>A0A9W9YK87_9CNID</name>
<dbReference type="PANTHER" id="PTHR10774:SF190">
    <property type="entry name" value="C2 CALCIUM_LIPID-BINDING ENDONUCLEASE_EXONUCLEASE_PHOSPHATASE-RELATED"/>
    <property type="match status" value="1"/>
</dbReference>
<dbReference type="Gene3D" id="2.60.40.150">
    <property type="entry name" value="C2 domain"/>
    <property type="match status" value="1"/>
</dbReference>
<dbReference type="GO" id="GO:0005783">
    <property type="term" value="C:endoplasmic reticulum"/>
    <property type="evidence" value="ECO:0007669"/>
    <property type="project" value="TreeGrafter"/>
</dbReference>
<evidence type="ECO:0000313" key="2">
    <source>
        <dbReference type="EMBL" id="KAJ7354984.1"/>
    </source>
</evidence>
<dbReference type="FunFam" id="2.60.40.150:FF:000131">
    <property type="entry name" value="calpain-6"/>
    <property type="match status" value="1"/>
</dbReference>